<reference evidence="1 2" key="1">
    <citation type="submission" date="2018-09" db="EMBL/GenBank/DDBJ databases">
        <title>Predictable molecular adaptation of coevolving Enterococcus faecium and a widespread lytic phage.</title>
        <authorList>
            <person name="Wandro S."/>
            <person name="Oliver A."/>
            <person name="Gallagher T."/>
            <person name="Weihe C."/>
            <person name="England W."/>
            <person name="Martiny J."/>
            <person name="Whiteson K."/>
        </authorList>
    </citation>
    <scope>NUCLEOTIDE SEQUENCE [LARGE SCALE GENOMIC DNA]</scope>
</reference>
<evidence type="ECO:0008006" key="3">
    <source>
        <dbReference type="Google" id="ProtNLM"/>
    </source>
</evidence>
<keyword evidence="2" id="KW-1185">Reference proteome</keyword>
<accession>A0A3B8DJP8</accession>
<name>A0A3B8DJP8_9CAUD</name>
<evidence type="ECO:0000313" key="1">
    <source>
        <dbReference type="EMBL" id="AYJ73424.1"/>
    </source>
</evidence>
<proteinExistence type="predicted"/>
<dbReference type="Proteomes" id="UP000266942">
    <property type="component" value="Segment"/>
</dbReference>
<dbReference type="EMBL" id="MH880817">
    <property type="protein sequence ID" value="AYJ73424.1"/>
    <property type="molecule type" value="Genomic_DNA"/>
</dbReference>
<sequence>MNHIEHAIDEIERVLNGNKSRDVEEAYLQNAIRSLKKQQAIISYSLPEEVQDLLTYWKESPDTDFDTIMEILVSYKTKSQPFTGSLQETVALKWIANNTEEFMGAWLSIEPVKDYQDNSQRVIAYRADKWHEDMGDVLWWDFPISEAPYSGTPLDDDFPEYKTHFTIIKLPDEVEPIPKWEVNVGDLVIRKGTHEAKVYFVEGIDDDGVLLVNGVKDEFYTDADDGAIGDETLGYFYENFRLLAKRENLEKE</sequence>
<protein>
    <recommendedName>
        <fullName evidence="3">DUF1642 domain-containing protein</fullName>
    </recommendedName>
</protein>
<evidence type="ECO:0000313" key="2">
    <source>
        <dbReference type="Proteomes" id="UP000266942"/>
    </source>
</evidence>
<organism evidence="1 2">
    <name type="scientific">Enterococcus phage EfV12-phi1</name>
    <dbReference type="NCBI Taxonomy" id="2315766"/>
    <lineage>
        <taxon>Viruses</taxon>
        <taxon>Duplodnaviria</taxon>
        <taxon>Heunggongvirae</taxon>
        <taxon>Uroviricota</taxon>
        <taxon>Caudoviricetes</taxon>
        <taxon>Herelleviridae</taxon>
        <taxon>Brockvirinae</taxon>
        <taxon>Schiekvirus</taxon>
        <taxon>Schiekvirus Gvesp1</taxon>
        <taxon>Schiekvirus EfV12</taxon>
    </lineage>
</organism>
<gene>
    <name evidence="1" type="ORF">EFV12PHI1_37</name>
</gene>